<sequence>MKESFQFNPDTIAYLLNKRAKTCPSDIAYCFPELHQYYAWGTIWEEVQLLARGFLHLGIKKGDSIALLMTGRMELILSMFAAACVGAVIVPLNSYSKKDEIRAYLQSASPKAMIIGKEGHHLHYPSLLMDIITDCRQSELASPWLPAHIFVVDADDDQPAPLRSFTQLVKLASFTEEEELRAACSLTNVKDPLILLHTSGTLGSPKGVLRTTASFLVATPVGKKSGKLTGMMQKMTDVIARHFSVINLLPLYHLGGFGTIFTNLKVCNIRIVMLSYFHPIQAMKITEKEACRIMIGTPYMVQRILSAAQGNFSSLSTLIGISFTSAAVSSSLLRRVSEELRLLFFMVTYGSSEAGSIANGTCFIGGQRNLLLSLLFKLLTRSHLLSGAVDFEQFEQNKHSLAGKIDRGVEVKIIHIETGEELPSPQQGEIAVRSHRVLSNAKNQQGWPHFTPDGWYKTGDLGYLDENKLLTISGRLHRLISRGGEKISPLEIEYSLLANPEVEEAFVLGIPDELYGEQVCACIVARKGSNVNAQSIRNSLALQVSAFKIPEHIVFLSELPLSSTGKISVVDIKLLVMEGLGEERVYA</sequence>
<dbReference type="InterPro" id="IPR042099">
    <property type="entry name" value="ANL_N_sf"/>
</dbReference>
<dbReference type="InterPro" id="IPR000873">
    <property type="entry name" value="AMP-dep_synth/lig_dom"/>
</dbReference>
<evidence type="ECO:0000256" key="2">
    <source>
        <dbReference type="ARBA" id="ARBA00022598"/>
    </source>
</evidence>
<gene>
    <name evidence="5" type="ORF">P4I72_12900</name>
</gene>
<dbReference type="PANTHER" id="PTHR43201:SF5">
    <property type="entry name" value="MEDIUM-CHAIN ACYL-COA LIGASE ACSF2, MITOCHONDRIAL"/>
    <property type="match status" value="1"/>
</dbReference>
<dbReference type="CDD" id="cd04433">
    <property type="entry name" value="AFD_class_I"/>
    <property type="match status" value="1"/>
</dbReference>
<feature type="domain" description="AMP-binding enzyme C-terminal" evidence="4">
    <location>
        <begin position="491"/>
        <end position="566"/>
    </location>
</feature>
<comment type="caution">
    <text evidence="5">The sequence shown here is derived from an EMBL/GenBank/DDBJ whole genome shotgun (WGS) entry which is preliminary data.</text>
</comment>
<dbReference type="EMBL" id="JARLKY010000026">
    <property type="protein sequence ID" value="MEC0228022.1"/>
    <property type="molecule type" value="Genomic_DNA"/>
</dbReference>
<dbReference type="Proteomes" id="UP001338137">
    <property type="component" value="Unassembled WGS sequence"/>
</dbReference>
<evidence type="ECO:0000313" key="5">
    <source>
        <dbReference type="EMBL" id="MEC0228022.1"/>
    </source>
</evidence>
<name>A0ABU6G1J9_9BACL</name>
<dbReference type="Gene3D" id="3.40.50.12780">
    <property type="entry name" value="N-terminal domain of ligase-like"/>
    <property type="match status" value="1"/>
</dbReference>
<dbReference type="Pfam" id="PF13193">
    <property type="entry name" value="AMP-binding_C"/>
    <property type="match status" value="1"/>
</dbReference>
<reference evidence="5 6" key="1">
    <citation type="submission" date="2023-03" db="EMBL/GenBank/DDBJ databases">
        <title>Bacillus Genome Sequencing.</title>
        <authorList>
            <person name="Dunlap C."/>
        </authorList>
    </citation>
    <scope>NUCLEOTIDE SEQUENCE [LARGE SCALE GENOMIC DNA]</scope>
    <source>
        <strain evidence="5 6">BD-533</strain>
    </source>
</reference>
<comment type="similarity">
    <text evidence="1">Belongs to the ATP-dependent AMP-binding enzyme family.</text>
</comment>
<organism evidence="5 6">
    <name type="scientific">Paenibacillus alba</name>
    <dbReference type="NCBI Taxonomy" id="1197127"/>
    <lineage>
        <taxon>Bacteria</taxon>
        <taxon>Bacillati</taxon>
        <taxon>Bacillota</taxon>
        <taxon>Bacilli</taxon>
        <taxon>Bacillales</taxon>
        <taxon>Paenibacillaceae</taxon>
        <taxon>Paenibacillus</taxon>
    </lineage>
</organism>
<dbReference type="Pfam" id="PF00501">
    <property type="entry name" value="AMP-binding"/>
    <property type="match status" value="1"/>
</dbReference>
<proteinExistence type="inferred from homology"/>
<keyword evidence="2" id="KW-0436">Ligase</keyword>
<accession>A0ABU6G1J9</accession>
<feature type="domain" description="AMP-dependent synthetase/ligase" evidence="3">
    <location>
        <begin position="18"/>
        <end position="437"/>
    </location>
</feature>
<dbReference type="InterPro" id="IPR025110">
    <property type="entry name" value="AMP-bd_C"/>
</dbReference>
<protein>
    <submittedName>
        <fullName evidence="5">Class I adenylate-forming enzyme family protein</fullName>
    </submittedName>
</protein>
<evidence type="ECO:0000259" key="3">
    <source>
        <dbReference type="Pfam" id="PF00501"/>
    </source>
</evidence>
<dbReference type="RefSeq" id="WP_326072310.1">
    <property type="nucleotide sequence ID" value="NZ_JARLKY010000026.1"/>
</dbReference>
<evidence type="ECO:0000313" key="6">
    <source>
        <dbReference type="Proteomes" id="UP001338137"/>
    </source>
</evidence>
<keyword evidence="6" id="KW-1185">Reference proteome</keyword>
<dbReference type="InterPro" id="IPR045851">
    <property type="entry name" value="AMP-bd_C_sf"/>
</dbReference>
<dbReference type="Gene3D" id="3.30.300.30">
    <property type="match status" value="1"/>
</dbReference>
<dbReference type="SUPFAM" id="SSF56801">
    <property type="entry name" value="Acetyl-CoA synthetase-like"/>
    <property type="match status" value="1"/>
</dbReference>
<dbReference type="PANTHER" id="PTHR43201">
    <property type="entry name" value="ACYL-COA SYNTHETASE"/>
    <property type="match status" value="1"/>
</dbReference>
<evidence type="ECO:0000256" key="1">
    <source>
        <dbReference type="ARBA" id="ARBA00006432"/>
    </source>
</evidence>
<evidence type="ECO:0000259" key="4">
    <source>
        <dbReference type="Pfam" id="PF13193"/>
    </source>
</evidence>